<organism evidence="2 3">
    <name type="scientific">Allobacillus halotolerans</name>
    <dbReference type="NCBI Taxonomy" id="570278"/>
    <lineage>
        <taxon>Bacteria</taxon>
        <taxon>Bacillati</taxon>
        <taxon>Bacillota</taxon>
        <taxon>Bacilli</taxon>
        <taxon>Bacillales</taxon>
        <taxon>Bacillaceae</taxon>
        <taxon>Allobacillus</taxon>
    </lineage>
</organism>
<accession>A0ABS6GNE0</accession>
<keyword evidence="3" id="KW-1185">Reference proteome</keyword>
<dbReference type="PROSITE" id="PS51257">
    <property type="entry name" value="PROKAR_LIPOPROTEIN"/>
    <property type="match status" value="1"/>
</dbReference>
<comment type="caution">
    <text evidence="2">The sequence shown here is derived from an EMBL/GenBank/DDBJ whole genome shotgun (WGS) entry which is preliminary data.</text>
</comment>
<sequence length="159" mass="18581">MIKKTIFLTLIAIIMTGCTWVNPEKDKQRTDGGQTAEMQKDQKVTDEELIRYNLYSNPTEYYEQKNLERSMNNSSENTNDEEGPGNKTERHIYYELMQLEEVRQVGLAIREDKIFVAINLESRSDPKETVQRVKEIVEDITDRSDIIVDVNPDFDSRIE</sequence>
<evidence type="ECO:0000256" key="1">
    <source>
        <dbReference type="SAM" id="MobiDB-lite"/>
    </source>
</evidence>
<evidence type="ECO:0000313" key="2">
    <source>
        <dbReference type="EMBL" id="MBU6080637.1"/>
    </source>
</evidence>
<proteinExistence type="predicted"/>
<name>A0ABS6GNE0_9BACI</name>
<gene>
    <name evidence="2" type="ORF">KQ486_06370</name>
</gene>
<keyword evidence="2" id="KW-0449">Lipoprotein</keyword>
<dbReference type="Proteomes" id="UP000812672">
    <property type="component" value="Unassembled WGS sequence"/>
</dbReference>
<dbReference type="Pfam" id="PF09580">
    <property type="entry name" value="Spore_YhcN_YlaJ"/>
    <property type="match status" value="1"/>
</dbReference>
<dbReference type="InterPro" id="IPR019076">
    <property type="entry name" value="Spore_lipoprot_YhcN/YlaJ-like"/>
</dbReference>
<feature type="region of interest" description="Disordered" evidence="1">
    <location>
        <begin position="66"/>
        <end position="87"/>
    </location>
</feature>
<dbReference type="EMBL" id="JAHLZF010000007">
    <property type="protein sequence ID" value="MBU6080637.1"/>
    <property type="molecule type" value="Genomic_DNA"/>
</dbReference>
<protein>
    <submittedName>
        <fullName evidence="2">YhcN/YlaJ family sporulation lipoprotein</fullName>
    </submittedName>
</protein>
<evidence type="ECO:0000313" key="3">
    <source>
        <dbReference type="Proteomes" id="UP000812672"/>
    </source>
</evidence>
<reference evidence="2 3" key="1">
    <citation type="journal article" date="2011" name="Int. J. Syst. Evol. Microbiol.">
        <title>Allobacillus halotolerans gen. nov., sp. nov. isolated from shrimp paste.</title>
        <authorList>
            <person name="Sheu S.Y."/>
            <person name="Arun A.B."/>
            <person name="Jiang S.R."/>
            <person name="Young C.C."/>
            <person name="Chen W.M."/>
        </authorList>
    </citation>
    <scope>NUCLEOTIDE SEQUENCE [LARGE SCALE GENOMIC DNA]</scope>
    <source>
        <strain evidence="2 3">LMG 24826</strain>
    </source>
</reference>
<dbReference type="RefSeq" id="WP_216687085.1">
    <property type="nucleotide sequence ID" value="NZ_CAUPKR010000001.1"/>
</dbReference>